<name>A0A9P8V9U1_9PEZI</name>
<evidence type="ECO:0000256" key="2">
    <source>
        <dbReference type="ARBA" id="ARBA00022448"/>
    </source>
</evidence>
<evidence type="ECO:0000313" key="9">
    <source>
        <dbReference type="Proteomes" id="UP000770015"/>
    </source>
</evidence>
<feature type="transmembrane region" description="Helical" evidence="6">
    <location>
        <begin position="283"/>
        <end position="305"/>
    </location>
</feature>
<keyword evidence="4 6" id="KW-1133">Transmembrane helix</keyword>
<feature type="domain" description="Major facilitator superfamily (MFS) profile" evidence="7">
    <location>
        <begin position="99"/>
        <end position="589"/>
    </location>
</feature>
<dbReference type="SUPFAM" id="SSF103473">
    <property type="entry name" value="MFS general substrate transporter"/>
    <property type="match status" value="1"/>
</dbReference>
<dbReference type="PROSITE" id="PS00217">
    <property type="entry name" value="SUGAR_TRANSPORT_2"/>
    <property type="match status" value="1"/>
</dbReference>
<keyword evidence="3 6" id="KW-0812">Transmembrane</keyword>
<evidence type="ECO:0000313" key="8">
    <source>
        <dbReference type="EMBL" id="KAH6685943.1"/>
    </source>
</evidence>
<comment type="caution">
    <text evidence="8">The sequence shown here is derived from an EMBL/GenBank/DDBJ whole genome shotgun (WGS) entry which is preliminary data.</text>
</comment>
<dbReference type="PANTHER" id="PTHR23511">
    <property type="entry name" value="SYNAPTIC VESICLE GLYCOPROTEIN 2"/>
    <property type="match status" value="1"/>
</dbReference>
<organism evidence="8 9">
    <name type="scientific">Plectosphaerella plurivora</name>
    <dbReference type="NCBI Taxonomy" id="936078"/>
    <lineage>
        <taxon>Eukaryota</taxon>
        <taxon>Fungi</taxon>
        <taxon>Dikarya</taxon>
        <taxon>Ascomycota</taxon>
        <taxon>Pezizomycotina</taxon>
        <taxon>Sordariomycetes</taxon>
        <taxon>Hypocreomycetidae</taxon>
        <taxon>Glomerellales</taxon>
        <taxon>Plectosphaerellaceae</taxon>
        <taxon>Plectosphaerella</taxon>
    </lineage>
</organism>
<feature type="transmembrane region" description="Helical" evidence="6">
    <location>
        <begin position="529"/>
        <end position="547"/>
    </location>
</feature>
<evidence type="ECO:0000259" key="7">
    <source>
        <dbReference type="PROSITE" id="PS50850"/>
    </source>
</evidence>
<gene>
    <name evidence="8" type="ORF">F5X68DRAFT_269246</name>
</gene>
<dbReference type="GO" id="GO:0022857">
    <property type="term" value="F:transmembrane transporter activity"/>
    <property type="evidence" value="ECO:0007669"/>
    <property type="project" value="InterPro"/>
</dbReference>
<evidence type="ECO:0000256" key="1">
    <source>
        <dbReference type="ARBA" id="ARBA00004141"/>
    </source>
</evidence>
<dbReference type="AlphaFoldDB" id="A0A9P8V9U1"/>
<keyword evidence="5 6" id="KW-0472">Membrane</keyword>
<dbReference type="PANTHER" id="PTHR23511:SF3">
    <property type="entry name" value="MAJOR FACILITATOR SUPERFAMILY (MFS) PROFILE DOMAIN-CONTAINING PROTEIN"/>
    <property type="match status" value="1"/>
</dbReference>
<reference evidence="8" key="1">
    <citation type="journal article" date="2021" name="Nat. Commun.">
        <title>Genetic determinants of endophytism in the Arabidopsis root mycobiome.</title>
        <authorList>
            <person name="Mesny F."/>
            <person name="Miyauchi S."/>
            <person name="Thiergart T."/>
            <person name="Pickel B."/>
            <person name="Atanasova L."/>
            <person name="Karlsson M."/>
            <person name="Huettel B."/>
            <person name="Barry K.W."/>
            <person name="Haridas S."/>
            <person name="Chen C."/>
            <person name="Bauer D."/>
            <person name="Andreopoulos W."/>
            <person name="Pangilinan J."/>
            <person name="LaButti K."/>
            <person name="Riley R."/>
            <person name="Lipzen A."/>
            <person name="Clum A."/>
            <person name="Drula E."/>
            <person name="Henrissat B."/>
            <person name="Kohler A."/>
            <person name="Grigoriev I.V."/>
            <person name="Martin F.M."/>
            <person name="Hacquard S."/>
        </authorList>
    </citation>
    <scope>NUCLEOTIDE SEQUENCE</scope>
    <source>
        <strain evidence="8">MPI-SDFR-AT-0117</strain>
    </source>
</reference>
<dbReference type="InterPro" id="IPR011701">
    <property type="entry name" value="MFS"/>
</dbReference>
<dbReference type="GO" id="GO:0016020">
    <property type="term" value="C:membrane"/>
    <property type="evidence" value="ECO:0007669"/>
    <property type="project" value="UniProtKB-SubCell"/>
</dbReference>
<sequence>MAGVNGVGQRGWEADDLCADRRLNAPNIYASQSDGRHRTGGFTWRASVAHHLAASLFLKIKRRNGHQLGLGGLTLYEQKCILVNREINRQGMGRYQWYIWGLCGFGYLLDLLWAQAFGLVLSPLQQELGFGNDESGNISTSFNAGMTAGAFIWGVLADIIGRRWAFNLTCLIASVFGMGLGGANNYTTFLVLTAFVGLGIGGNIPIDTTITLEFIPQNKRFLLACLSVFQPIGVVLCSAIAFGFIPPYSCSPNFSEADPLPSCRAVPEGTACCTRSSNMGWRYLMFTIGAVTLSVFVLRTFVFHFRETPKFLIYKGQDAKAIEVLQHMAEVNKTECRLTLEALQSLHSEQNSMHSADESVPALGGGRRRDKMVSGTKLDLKSHTSRYKMLFDGWRMTRLTLLVWITYIMDYWAFTVAGFYLPRILALKNGALQVSLKSTYAAYLYTYAPGIIGVLIGALMYHVPMIGRKLTLMISAALMGVSIFLLSVVDTRAKNEGLFAMEYFFQSMFNAVLYGWTPEAFPAPVRGTACGIAGFWGRLFGIVSPLIAQHLYGQTDGTDGEGNINSVLYLAGGVMLGCVVSTALLPSDKLETTDERSFQEED</sequence>
<comment type="subcellular location">
    <subcellularLocation>
        <location evidence="1">Membrane</location>
        <topology evidence="1">Multi-pass membrane protein</topology>
    </subcellularLocation>
</comment>
<dbReference type="EMBL" id="JAGSXJ010000014">
    <property type="protein sequence ID" value="KAH6685943.1"/>
    <property type="molecule type" value="Genomic_DNA"/>
</dbReference>
<evidence type="ECO:0000256" key="6">
    <source>
        <dbReference type="SAM" id="Phobius"/>
    </source>
</evidence>
<dbReference type="InterPro" id="IPR036259">
    <property type="entry name" value="MFS_trans_sf"/>
</dbReference>
<feature type="transmembrane region" description="Helical" evidence="6">
    <location>
        <begin position="138"/>
        <end position="157"/>
    </location>
</feature>
<feature type="transmembrane region" description="Helical" evidence="6">
    <location>
        <begin position="97"/>
        <end position="118"/>
    </location>
</feature>
<dbReference type="CDD" id="cd17316">
    <property type="entry name" value="MFS_SV2_like"/>
    <property type="match status" value="1"/>
</dbReference>
<accession>A0A9P8V9U1</accession>
<feature type="transmembrane region" description="Helical" evidence="6">
    <location>
        <begin position="567"/>
        <end position="586"/>
    </location>
</feature>
<dbReference type="InterPro" id="IPR005829">
    <property type="entry name" value="Sugar_transporter_CS"/>
</dbReference>
<feature type="transmembrane region" description="Helical" evidence="6">
    <location>
        <begin position="399"/>
        <end position="420"/>
    </location>
</feature>
<proteinExistence type="predicted"/>
<dbReference type="PROSITE" id="PS50850">
    <property type="entry name" value="MFS"/>
    <property type="match status" value="1"/>
</dbReference>
<evidence type="ECO:0000256" key="5">
    <source>
        <dbReference type="ARBA" id="ARBA00023136"/>
    </source>
</evidence>
<feature type="transmembrane region" description="Helical" evidence="6">
    <location>
        <begin position="470"/>
        <end position="488"/>
    </location>
</feature>
<dbReference type="InterPro" id="IPR020846">
    <property type="entry name" value="MFS_dom"/>
</dbReference>
<keyword evidence="9" id="KW-1185">Reference proteome</keyword>
<dbReference type="Proteomes" id="UP000770015">
    <property type="component" value="Unassembled WGS sequence"/>
</dbReference>
<evidence type="ECO:0000256" key="3">
    <source>
        <dbReference type="ARBA" id="ARBA00022692"/>
    </source>
</evidence>
<feature type="transmembrane region" description="Helical" evidence="6">
    <location>
        <begin position="189"/>
        <end position="209"/>
    </location>
</feature>
<feature type="transmembrane region" description="Helical" evidence="6">
    <location>
        <begin position="164"/>
        <end position="183"/>
    </location>
</feature>
<keyword evidence="2" id="KW-0813">Transport</keyword>
<dbReference type="Pfam" id="PF07690">
    <property type="entry name" value="MFS_1"/>
    <property type="match status" value="1"/>
</dbReference>
<protein>
    <submittedName>
        <fullName evidence="8">Major facilitator superfamily domain-containing protein</fullName>
    </submittedName>
</protein>
<dbReference type="OrthoDB" id="4139357at2759"/>
<evidence type="ECO:0000256" key="4">
    <source>
        <dbReference type="ARBA" id="ARBA00022989"/>
    </source>
</evidence>
<dbReference type="Gene3D" id="1.20.1250.20">
    <property type="entry name" value="MFS general substrate transporter like domains"/>
    <property type="match status" value="1"/>
</dbReference>
<feature type="transmembrane region" description="Helical" evidence="6">
    <location>
        <begin position="221"/>
        <end position="245"/>
    </location>
</feature>
<feature type="transmembrane region" description="Helical" evidence="6">
    <location>
        <begin position="440"/>
        <end position="463"/>
    </location>
</feature>